<feature type="region of interest" description="Disordered" evidence="2">
    <location>
        <begin position="742"/>
        <end position="902"/>
    </location>
</feature>
<dbReference type="Gene3D" id="1.25.10.10">
    <property type="entry name" value="Leucine-rich Repeat Variant"/>
    <property type="match status" value="1"/>
</dbReference>
<feature type="domain" description="CCAAT-binding factor" evidence="3">
    <location>
        <begin position="382"/>
        <end position="617"/>
    </location>
</feature>
<dbReference type="GO" id="GO:0005634">
    <property type="term" value="C:nucleus"/>
    <property type="evidence" value="ECO:0007669"/>
    <property type="project" value="TreeGrafter"/>
</dbReference>
<evidence type="ECO:0000256" key="2">
    <source>
        <dbReference type="SAM" id="MobiDB-lite"/>
    </source>
</evidence>
<reference evidence="4" key="1">
    <citation type="submission" date="2016-01" db="EMBL/GenBank/DDBJ databases">
        <title>Reference transcriptome for the parasite Schistocephalus solidus: insights into the molecular evolution of parasitism.</title>
        <authorList>
            <person name="Hebert F.O."/>
            <person name="Grambauer S."/>
            <person name="Barber I."/>
            <person name="Landry C.R."/>
            <person name="Aubin-Horth N."/>
        </authorList>
    </citation>
    <scope>NUCLEOTIDE SEQUENCE</scope>
</reference>
<name>A0A0X3PAR7_SCHSO</name>
<comment type="similarity">
    <text evidence="1">Belongs to the CBF/MAK21 family.</text>
</comment>
<dbReference type="InterPro" id="IPR016024">
    <property type="entry name" value="ARM-type_fold"/>
</dbReference>
<dbReference type="PANTHER" id="PTHR12048">
    <property type="entry name" value="CCAAT-BINDING FACTOR-RELATED"/>
    <property type="match status" value="1"/>
</dbReference>
<dbReference type="Pfam" id="PF03914">
    <property type="entry name" value="CBF"/>
    <property type="match status" value="1"/>
</dbReference>
<dbReference type="InterPro" id="IPR011989">
    <property type="entry name" value="ARM-like"/>
</dbReference>
<evidence type="ECO:0000259" key="3">
    <source>
        <dbReference type="Pfam" id="PF03914"/>
    </source>
</evidence>
<dbReference type="AlphaFoldDB" id="A0A0X3PAR7"/>
<proteinExistence type="inferred from homology"/>
<dbReference type="EMBL" id="GEEE01014427">
    <property type="protein sequence ID" value="JAP48798.1"/>
    <property type="molecule type" value="Transcribed_RNA"/>
</dbReference>
<evidence type="ECO:0000256" key="1">
    <source>
        <dbReference type="ARBA" id="ARBA00007797"/>
    </source>
</evidence>
<dbReference type="InterPro" id="IPR040155">
    <property type="entry name" value="CEBPZ/Mak21-like"/>
</dbReference>
<protein>
    <submittedName>
        <fullName evidence="4">CCAAT/enhancer-binding protein zeta</fullName>
    </submittedName>
</protein>
<organism evidence="4">
    <name type="scientific">Schistocephalus solidus</name>
    <name type="common">Tapeworm</name>
    <dbReference type="NCBI Taxonomy" id="70667"/>
    <lineage>
        <taxon>Eukaryota</taxon>
        <taxon>Metazoa</taxon>
        <taxon>Spiralia</taxon>
        <taxon>Lophotrochozoa</taxon>
        <taxon>Platyhelminthes</taxon>
        <taxon>Cestoda</taxon>
        <taxon>Eucestoda</taxon>
        <taxon>Diphyllobothriidea</taxon>
        <taxon>Diphyllobothriidae</taxon>
        <taxon>Schistocephalus</taxon>
    </lineage>
</organism>
<sequence length="902" mass="101041">MAQPWFSDKRSRLSTTEAPPFNIGYYETQAKNIFDLYIAGDGHMDDTDLCSVEDRLTREWLSTVLKRGTGRDRVIALAYLVKAKPRRCLRHLESLLAMISPAKKQICLKAIDVLTDLFDGALLPSTRSLISFEKRPFETLKNFSTLPSEDLSVKAAAGNRSLPANSREFVLSLWYFENQLKQIYSRFISALENVLMMDTIPAEKNHALNSLITLVARKPESREVIMGILVNKLGDRSKNVTSGVIHKLRGLISQHPNLKSLLVEQLRILLFRPNLVQRAKYYAIVLLSCVPLSKQAAVNSDSQPDGSSSSTASLAAILFKIYIGFFKAAVEADELPERLTTALLTGISRVAPYLSGEIMSSNVADIDSVFRLVHLTSNFTISLQALNFLFHFTTHQPQLRDRYYQSLYRKLADQSVRWTSRGPSLLHLIYQSMLVDDDSERISAFVQRLLVVCLTHPDAGFISAALILLEKLRSSGRFSIPIICLTQHPLQTMIDENQKMKPLLPIDVGVVKKVDNQASDSDEELFVDVSASENDEEGGEAQSKTTELPKKAITASWEHRQLNSCGRNRHSSASGKNATVGYDSSVRDPRFARALHQPCWQLLLASRHAHPTVSLFANNLLVGQLFKYTGNPFDDLSVLQFIERFAYKKPKSVTSGSKAKAAVSKPDKIVRKKAAVQRAKTLAVDSAAYRNLTANQVPSDERFIHSYFNFLEKSGTKKEHDSDVSVSDEEFDSYLMKHEKGLIPNDVDEDEDLSDFNYTDDEGEAEEAGTEENGGNRKVKGTEKCTKDSASGAHDSDVDIGTASEDNDDEDEEEEEEEEADDLSMTEDGDSEEEFAAKSGKLDMNKLFVSAEEVGELYDTQDTQRSSKRQKWMDKRLYSQNRGGQKRARSSSLRPGKPKKRR</sequence>
<dbReference type="PANTHER" id="PTHR12048:SF0">
    <property type="entry name" value="CCAAT_ENHANCER-BINDING PROTEIN ZETA"/>
    <property type="match status" value="1"/>
</dbReference>
<feature type="compositionally biased region" description="Acidic residues" evidence="2">
    <location>
        <begin position="746"/>
        <end position="770"/>
    </location>
</feature>
<gene>
    <name evidence="4" type="primary">CEBPZ</name>
    <name evidence="4" type="ORF">TR114470</name>
</gene>
<feature type="compositionally biased region" description="Acidic residues" evidence="2">
    <location>
        <begin position="805"/>
        <end position="834"/>
    </location>
</feature>
<dbReference type="SUPFAM" id="SSF48371">
    <property type="entry name" value="ARM repeat"/>
    <property type="match status" value="1"/>
</dbReference>
<accession>A0A0X3PAR7</accession>
<dbReference type="InterPro" id="IPR005612">
    <property type="entry name" value="CCAAT-binding_factor"/>
</dbReference>
<evidence type="ECO:0000313" key="4">
    <source>
        <dbReference type="EMBL" id="JAP48798.1"/>
    </source>
</evidence>